<organism evidence="1 2">
    <name type="scientific">Diphasiastrum complanatum</name>
    <name type="common">Issler's clubmoss</name>
    <name type="synonym">Lycopodium complanatum</name>
    <dbReference type="NCBI Taxonomy" id="34168"/>
    <lineage>
        <taxon>Eukaryota</taxon>
        <taxon>Viridiplantae</taxon>
        <taxon>Streptophyta</taxon>
        <taxon>Embryophyta</taxon>
        <taxon>Tracheophyta</taxon>
        <taxon>Lycopodiopsida</taxon>
        <taxon>Lycopodiales</taxon>
        <taxon>Lycopodiaceae</taxon>
        <taxon>Lycopodioideae</taxon>
        <taxon>Diphasiastrum</taxon>
    </lineage>
</organism>
<evidence type="ECO:0000313" key="2">
    <source>
        <dbReference type="Proteomes" id="UP001162992"/>
    </source>
</evidence>
<dbReference type="EMBL" id="CM055093">
    <property type="protein sequence ID" value="KAJ7565287.1"/>
    <property type="molecule type" value="Genomic_DNA"/>
</dbReference>
<reference evidence="2" key="1">
    <citation type="journal article" date="2024" name="Proc. Natl. Acad. Sci. U.S.A.">
        <title>Extraordinary preservation of gene collinearity over three hundred million years revealed in homosporous lycophytes.</title>
        <authorList>
            <person name="Li C."/>
            <person name="Wickell D."/>
            <person name="Kuo L.Y."/>
            <person name="Chen X."/>
            <person name="Nie B."/>
            <person name="Liao X."/>
            <person name="Peng D."/>
            <person name="Ji J."/>
            <person name="Jenkins J."/>
            <person name="Williams M."/>
            <person name="Shu S."/>
            <person name="Plott C."/>
            <person name="Barry K."/>
            <person name="Rajasekar S."/>
            <person name="Grimwood J."/>
            <person name="Han X."/>
            <person name="Sun S."/>
            <person name="Hou Z."/>
            <person name="He W."/>
            <person name="Dai G."/>
            <person name="Sun C."/>
            <person name="Schmutz J."/>
            <person name="Leebens-Mack J.H."/>
            <person name="Li F.W."/>
            <person name="Wang L."/>
        </authorList>
    </citation>
    <scope>NUCLEOTIDE SEQUENCE [LARGE SCALE GENOMIC DNA]</scope>
    <source>
        <strain evidence="2">cv. PW_Plant_1</strain>
    </source>
</reference>
<dbReference type="Proteomes" id="UP001162992">
    <property type="component" value="Chromosome 2"/>
</dbReference>
<keyword evidence="2" id="KW-1185">Reference proteome</keyword>
<evidence type="ECO:0000313" key="1">
    <source>
        <dbReference type="EMBL" id="KAJ7565287.1"/>
    </source>
</evidence>
<proteinExistence type="predicted"/>
<gene>
    <name evidence="1" type="ORF">O6H91_02G055100</name>
</gene>
<comment type="caution">
    <text evidence="1">The sequence shown here is derived from an EMBL/GenBank/DDBJ whole genome shotgun (WGS) entry which is preliminary data.</text>
</comment>
<sequence>MCMEGIEQNPVVYELKAEMPFRAERTDLEIWVGEYVERRYGEAAVGAQEAWKLLYHTIYNCSDGIADNNKDVIVQFPNVNPSSANVFHGLIENLMTISEPGRRPFFLNQVAVPGHLWYPPDAATKALRSLLHSAYKFAEVPQYRYL</sequence>
<accession>A0ACC2EFL6</accession>
<name>A0ACC2EFL6_DIPCM</name>
<protein>
    <submittedName>
        <fullName evidence="1">Uncharacterized protein</fullName>
    </submittedName>
</protein>